<evidence type="ECO:0000259" key="7">
    <source>
        <dbReference type="Pfam" id="PF00590"/>
    </source>
</evidence>
<proteinExistence type="inferred from homology"/>
<comment type="caution">
    <text evidence="9">The sequence shown here is derived from an EMBL/GenBank/DDBJ whole genome shotgun (WGS) entry which is preliminary data.</text>
</comment>
<keyword evidence="10" id="KW-1185">Reference proteome</keyword>
<dbReference type="PIRSF" id="PIRSF005917">
    <property type="entry name" value="MTase_YraL"/>
    <property type="match status" value="1"/>
</dbReference>
<dbReference type="AlphaFoldDB" id="A0A2U1SM59"/>
<sequence>MSEDKVTATAAYTAFGLRAEAEKIAAGLHLVATPIGNLKDISFRALSTLAAADAVVAEDTRVTKTLLAHYGISTPLVAYHEHNAHVMRPHLIARLEAGAALALVSDAGTPLVSDPGFKLVAEALEKGIKVTSVPGPSAVLAALVVAGLPTDRFFFEGFLPHKGGPRRARLAELARIPGTLVFFESPKRVAETLEDATAVLGPRDAAIARELTKLYESVRRGRLDQLAAALREEEPPRGEIVVLIAPPGVDAEAASEAELDAKLEEALAAHSLKDAASVVSASTGRPRREVYARAIKLAAERESETRE</sequence>
<evidence type="ECO:0000256" key="4">
    <source>
        <dbReference type="ARBA" id="ARBA00022679"/>
    </source>
</evidence>
<dbReference type="GO" id="GO:0005737">
    <property type="term" value="C:cytoplasm"/>
    <property type="evidence" value="ECO:0007669"/>
    <property type="project" value="UniProtKB-SubCell"/>
</dbReference>
<dbReference type="FunFam" id="3.40.1010.10:FF:000007">
    <property type="entry name" value="Ribosomal RNA small subunit methyltransferase I"/>
    <property type="match status" value="1"/>
</dbReference>
<keyword evidence="2 6" id="KW-0698">rRNA processing</keyword>
<keyword evidence="4 6" id="KW-0808">Transferase</keyword>
<evidence type="ECO:0000313" key="10">
    <source>
        <dbReference type="Proteomes" id="UP000245137"/>
    </source>
</evidence>
<dbReference type="PANTHER" id="PTHR46111:SF1">
    <property type="entry name" value="RIBOSOMAL RNA SMALL SUBUNIT METHYLTRANSFERASE I"/>
    <property type="match status" value="1"/>
</dbReference>
<evidence type="ECO:0000256" key="3">
    <source>
        <dbReference type="ARBA" id="ARBA00022603"/>
    </source>
</evidence>
<evidence type="ECO:0000256" key="1">
    <source>
        <dbReference type="ARBA" id="ARBA00022490"/>
    </source>
</evidence>
<dbReference type="InterPro" id="IPR053910">
    <property type="entry name" value="RsmI_HTH"/>
</dbReference>
<evidence type="ECO:0000313" key="9">
    <source>
        <dbReference type="EMBL" id="PWB92702.1"/>
    </source>
</evidence>
<dbReference type="PANTHER" id="PTHR46111">
    <property type="entry name" value="RIBOSOMAL RNA SMALL SUBUNIT METHYLTRANSFERASE I"/>
    <property type="match status" value="1"/>
</dbReference>
<keyword evidence="3 6" id="KW-0489">Methyltransferase</keyword>
<gene>
    <name evidence="6 9" type="primary">rsmI</name>
    <name evidence="9" type="ORF">C5689_16925</name>
</gene>
<evidence type="ECO:0000256" key="6">
    <source>
        <dbReference type="HAMAP-Rule" id="MF_01877"/>
    </source>
</evidence>
<reference evidence="9 10" key="1">
    <citation type="journal article" date="2018" name="Appl. Microbiol. Biotechnol.">
        <title>Co-cultivation of the strictly anaerobic methanogen Methanosarcina barkeri with aerobic methanotrophs in an oxygen-limited membrane bioreactor.</title>
        <authorList>
            <person name="In 't Zandt M.H."/>
            <person name="van den Bosch T.J.M."/>
            <person name="Rijkers R."/>
            <person name="van Kessel M.A.H.J."/>
            <person name="Jetten M.S.M."/>
            <person name="Welte C.U."/>
        </authorList>
    </citation>
    <scope>NUCLEOTIDE SEQUENCE [LARGE SCALE GENOMIC DNA]</scope>
    <source>
        <strain evidence="9 10">DSM 17706</strain>
    </source>
</reference>
<dbReference type="Gene3D" id="3.40.1010.10">
    <property type="entry name" value="Cobalt-precorrin-4 Transmethylase, Domain 1"/>
    <property type="match status" value="1"/>
</dbReference>
<evidence type="ECO:0000256" key="5">
    <source>
        <dbReference type="ARBA" id="ARBA00022691"/>
    </source>
</evidence>
<dbReference type="PROSITE" id="PS01296">
    <property type="entry name" value="RSMI"/>
    <property type="match status" value="1"/>
</dbReference>
<dbReference type="GO" id="GO:0070677">
    <property type="term" value="F:rRNA (cytosine-2'-O-)-methyltransferase activity"/>
    <property type="evidence" value="ECO:0007669"/>
    <property type="project" value="UniProtKB-UniRule"/>
</dbReference>
<comment type="similarity">
    <text evidence="6">Belongs to the methyltransferase superfamily. RsmI family.</text>
</comment>
<organism evidence="9 10">
    <name type="scientific">Methylosinus sporium</name>
    <dbReference type="NCBI Taxonomy" id="428"/>
    <lineage>
        <taxon>Bacteria</taxon>
        <taxon>Pseudomonadati</taxon>
        <taxon>Pseudomonadota</taxon>
        <taxon>Alphaproteobacteria</taxon>
        <taxon>Hyphomicrobiales</taxon>
        <taxon>Methylocystaceae</taxon>
        <taxon>Methylosinus</taxon>
    </lineage>
</organism>
<comment type="function">
    <text evidence="6">Catalyzes the 2'-O-methylation of the ribose of cytidine 1402 (C1402) in 16S rRNA.</text>
</comment>
<dbReference type="RefSeq" id="WP_108918424.1">
    <property type="nucleotide sequence ID" value="NZ_BGJY01000009.1"/>
</dbReference>
<dbReference type="EMBL" id="PUIV01000039">
    <property type="protein sequence ID" value="PWB92702.1"/>
    <property type="molecule type" value="Genomic_DNA"/>
</dbReference>
<dbReference type="InterPro" id="IPR000878">
    <property type="entry name" value="4pyrrol_Mease"/>
</dbReference>
<dbReference type="CDD" id="cd11648">
    <property type="entry name" value="RsmI"/>
    <property type="match status" value="1"/>
</dbReference>
<dbReference type="EC" id="2.1.1.198" evidence="6"/>
<protein>
    <recommendedName>
        <fullName evidence="6">Ribosomal RNA small subunit methyltransferase I</fullName>
        <ecNumber evidence="6">2.1.1.198</ecNumber>
    </recommendedName>
    <alternativeName>
        <fullName evidence="6">16S rRNA 2'-O-ribose C1402 methyltransferase</fullName>
    </alternativeName>
    <alternativeName>
        <fullName evidence="6">rRNA (cytidine-2'-O-)-methyltransferase RsmI</fullName>
    </alternativeName>
</protein>
<dbReference type="Gene3D" id="3.30.950.10">
    <property type="entry name" value="Methyltransferase, Cobalt-precorrin-4 Transmethylase, Domain 2"/>
    <property type="match status" value="1"/>
</dbReference>
<keyword evidence="1 6" id="KW-0963">Cytoplasm</keyword>
<dbReference type="InterPro" id="IPR035996">
    <property type="entry name" value="4pyrrol_Methylase_sf"/>
</dbReference>
<dbReference type="OrthoDB" id="9809084at2"/>
<dbReference type="InterPro" id="IPR014777">
    <property type="entry name" value="4pyrrole_Mease_sub1"/>
</dbReference>
<comment type="subcellular location">
    <subcellularLocation>
        <location evidence="6">Cytoplasm</location>
    </subcellularLocation>
</comment>
<dbReference type="Pfam" id="PF23016">
    <property type="entry name" value="RsmI_C"/>
    <property type="match status" value="1"/>
</dbReference>
<dbReference type="InterPro" id="IPR008189">
    <property type="entry name" value="rRNA_ssu_MeTfrase_I"/>
</dbReference>
<feature type="domain" description="Tetrapyrrole methylase" evidence="7">
    <location>
        <begin position="28"/>
        <end position="227"/>
    </location>
</feature>
<keyword evidence="5 6" id="KW-0949">S-adenosyl-L-methionine</keyword>
<name>A0A2U1SM59_METSR</name>
<dbReference type="HAMAP" id="MF_01877">
    <property type="entry name" value="16SrRNA_methyltr_I"/>
    <property type="match status" value="1"/>
</dbReference>
<dbReference type="SUPFAM" id="SSF53790">
    <property type="entry name" value="Tetrapyrrole methylase"/>
    <property type="match status" value="1"/>
</dbReference>
<dbReference type="NCBIfam" id="TIGR00096">
    <property type="entry name" value="16S rRNA (cytidine(1402)-2'-O)-methyltransferase"/>
    <property type="match status" value="1"/>
</dbReference>
<evidence type="ECO:0000256" key="2">
    <source>
        <dbReference type="ARBA" id="ARBA00022552"/>
    </source>
</evidence>
<accession>A0A2U1SM59</accession>
<dbReference type="InterPro" id="IPR018063">
    <property type="entry name" value="SAM_MeTrfase_RsmI_CS"/>
</dbReference>
<dbReference type="InterPro" id="IPR014776">
    <property type="entry name" value="4pyrrole_Mease_sub2"/>
</dbReference>
<dbReference type="FunFam" id="3.30.950.10:FF:000002">
    <property type="entry name" value="Ribosomal RNA small subunit methyltransferase I"/>
    <property type="match status" value="1"/>
</dbReference>
<dbReference type="Proteomes" id="UP000245137">
    <property type="component" value="Unassembled WGS sequence"/>
</dbReference>
<evidence type="ECO:0000259" key="8">
    <source>
        <dbReference type="Pfam" id="PF23016"/>
    </source>
</evidence>
<comment type="catalytic activity">
    <reaction evidence="6">
        <text>cytidine(1402) in 16S rRNA + S-adenosyl-L-methionine = 2'-O-methylcytidine(1402) in 16S rRNA + S-adenosyl-L-homocysteine + H(+)</text>
        <dbReference type="Rhea" id="RHEA:42924"/>
        <dbReference type="Rhea" id="RHEA-COMP:10285"/>
        <dbReference type="Rhea" id="RHEA-COMP:10286"/>
        <dbReference type="ChEBI" id="CHEBI:15378"/>
        <dbReference type="ChEBI" id="CHEBI:57856"/>
        <dbReference type="ChEBI" id="CHEBI:59789"/>
        <dbReference type="ChEBI" id="CHEBI:74495"/>
        <dbReference type="ChEBI" id="CHEBI:82748"/>
        <dbReference type="EC" id="2.1.1.198"/>
    </reaction>
</comment>
<dbReference type="Pfam" id="PF00590">
    <property type="entry name" value="TP_methylase"/>
    <property type="match status" value="1"/>
</dbReference>
<feature type="domain" description="RsmI HTH" evidence="8">
    <location>
        <begin position="253"/>
        <end position="297"/>
    </location>
</feature>